<reference evidence="2 3" key="1">
    <citation type="submission" date="2018-05" db="EMBL/GenBank/DDBJ databases">
        <title>Abyssibacter profundi OUC007T gen. nov., sp. nov, a marine bacterium isolated from seawater of the Mariana Trench.</title>
        <authorList>
            <person name="Zhou S."/>
        </authorList>
    </citation>
    <scope>NUCLEOTIDE SEQUENCE [LARGE SCALE GENOMIC DNA]</scope>
    <source>
        <strain evidence="2 3">OUC007</strain>
    </source>
</reference>
<comment type="similarity">
    <text evidence="1">Belongs to the membrane fusion protein (MFP) (TC 8.A.1) family.</text>
</comment>
<protein>
    <submittedName>
        <fullName evidence="2">Efflux RND transporter periplasmic adaptor subunit</fullName>
    </submittedName>
</protein>
<organism evidence="2 3">
    <name type="scientific">Abyssibacter profundi</name>
    <dbReference type="NCBI Taxonomy" id="2182787"/>
    <lineage>
        <taxon>Bacteria</taxon>
        <taxon>Pseudomonadati</taxon>
        <taxon>Pseudomonadota</taxon>
        <taxon>Gammaproteobacteria</taxon>
        <taxon>Chromatiales</taxon>
        <taxon>Oceanococcaceae</taxon>
        <taxon>Abyssibacter</taxon>
    </lineage>
</organism>
<keyword evidence="3" id="KW-1185">Reference proteome</keyword>
<dbReference type="Proteomes" id="UP000251800">
    <property type="component" value="Unassembled WGS sequence"/>
</dbReference>
<comment type="caution">
    <text evidence="2">The sequence shown here is derived from an EMBL/GenBank/DDBJ whole genome shotgun (WGS) entry which is preliminary data.</text>
</comment>
<dbReference type="EMBL" id="QEQK01000009">
    <property type="protein sequence ID" value="PWN55732.1"/>
    <property type="molecule type" value="Genomic_DNA"/>
</dbReference>
<dbReference type="GO" id="GO:1990281">
    <property type="term" value="C:efflux pump complex"/>
    <property type="evidence" value="ECO:0007669"/>
    <property type="project" value="TreeGrafter"/>
</dbReference>
<dbReference type="OrthoDB" id="5696526at2"/>
<proteinExistence type="inferred from homology"/>
<dbReference type="InterPro" id="IPR006143">
    <property type="entry name" value="RND_pump_MFP"/>
</dbReference>
<dbReference type="GO" id="GO:0015562">
    <property type="term" value="F:efflux transmembrane transporter activity"/>
    <property type="evidence" value="ECO:0007669"/>
    <property type="project" value="TreeGrafter"/>
</dbReference>
<dbReference type="PANTHER" id="PTHR30469">
    <property type="entry name" value="MULTIDRUG RESISTANCE PROTEIN MDTA"/>
    <property type="match status" value="1"/>
</dbReference>
<evidence type="ECO:0000256" key="1">
    <source>
        <dbReference type="ARBA" id="ARBA00009477"/>
    </source>
</evidence>
<dbReference type="Gene3D" id="2.40.50.100">
    <property type="match status" value="1"/>
</dbReference>
<evidence type="ECO:0000313" key="2">
    <source>
        <dbReference type="EMBL" id="PWN55732.1"/>
    </source>
</evidence>
<dbReference type="SUPFAM" id="SSF111369">
    <property type="entry name" value="HlyD-like secretion proteins"/>
    <property type="match status" value="1"/>
</dbReference>
<dbReference type="Gene3D" id="2.40.30.170">
    <property type="match status" value="1"/>
</dbReference>
<dbReference type="AlphaFoldDB" id="A0A363UJY1"/>
<name>A0A363UJY1_9GAMM</name>
<gene>
    <name evidence="2" type="ORF">DEH80_11560</name>
</gene>
<dbReference type="PANTHER" id="PTHR30469:SF38">
    <property type="entry name" value="HLYD FAMILY SECRETION PROTEIN"/>
    <property type="match status" value="1"/>
</dbReference>
<dbReference type="Gene3D" id="1.10.287.470">
    <property type="entry name" value="Helix hairpin bin"/>
    <property type="match status" value="1"/>
</dbReference>
<sequence>MAQTPRNPEPDMRLIPALMTLLALLALLAGSDAIAQPTPRATPIVVDHVRSERMVKAMPVSGIVASRQEMQITAGVTGRVTWMAEPGTQVQAGDPVARLDDGPLRLELAEQQALLERDVVNHRYLEQEVQRLERLSNSDYVSAIDIEQARSQRDMAASDQRVAQARIDQLIDQLQRTTVRAPFAGVITSQAHFPGEDVSRGTALSHLMNTANLEVRAAVPLRFLGRTQVGDVLTVLVNGEELVGRVRTLVTAGDATSQTFEVRIDLPADRPLPLAVGQLTRVRVPLTTTDRLLAVPRDALVLRQEGHRVVRITADGKAEHVSVTLGPGHGQWIAVSGDLQEGDTVAVRGAERLRPGQSVHVVRDLAEERGNTDHS</sequence>
<accession>A0A363UJY1</accession>
<dbReference type="NCBIfam" id="TIGR01730">
    <property type="entry name" value="RND_mfp"/>
    <property type="match status" value="1"/>
</dbReference>
<evidence type="ECO:0000313" key="3">
    <source>
        <dbReference type="Proteomes" id="UP000251800"/>
    </source>
</evidence>
<dbReference type="Gene3D" id="2.40.420.20">
    <property type="match status" value="1"/>
</dbReference>